<dbReference type="Gene3D" id="3.30.559.30">
    <property type="entry name" value="Nonribosomal peptide synthetase, condensation domain"/>
    <property type="match status" value="1"/>
</dbReference>
<dbReference type="InterPro" id="IPR045851">
    <property type="entry name" value="AMP-bd_C_sf"/>
</dbReference>
<dbReference type="GO" id="GO:0043041">
    <property type="term" value="P:amino acid activation for nonribosomal peptide biosynthetic process"/>
    <property type="evidence" value="ECO:0007669"/>
    <property type="project" value="TreeGrafter"/>
</dbReference>
<dbReference type="SUPFAM" id="SSF56801">
    <property type="entry name" value="Acetyl-CoA synthetase-like"/>
    <property type="match status" value="1"/>
</dbReference>
<dbReference type="Gene3D" id="3.30.559.10">
    <property type="entry name" value="Chloramphenicol acetyltransferase-like domain"/>
    <property type="match status" value="1"/>
</dbReference>
<dbReference type="AlphaFoldDB" id="A0A1H6F248"/>
<dbReference type="GO" id="GO:0008610">
    <property type="term" value="P:lipid biosynthetic process"/>
    <property type="evidence" value="ECO:0007669"/>
    <property type="project" value="UniProtKB-ARBA"/>
</dbReference>
<dbReference type="FunFam" id="3.30.300.30:FF:000010">
    <property type="entry name" value="Enterobactin synthetase component F"/>
    <property type="match status" value="1"/>
</dbReference>
<dbReference type="InterPro" id="IPR009081">
    <property type="entry name" value="PP-bd_ACP"/>
</dbReference>
<reference evidence="6 7" key="1">
    <citation type="submission" date="2016-10" db="EMBL/GenBank/DDBJ databases">
        <authorList>
            <person name="de Groot N.N."/>
        </authorList>
    </citation>
    <scope>NUCLEOTIDE SEQUENCE [LARGE SCALE GENOMIC DNA]</scope>
    <source>
        <strain evidence="6 7">CGMCC 4.7037</strain>
    </source>
</reference>
<evidence type="ECO:0000313" key="6">
    <source>
        <dbReference type="EMBL" id="SEH04142.1"/>
    </source>
</evidence>
<dbReference type="GO" id="GO:0031177">
    <property type="term" value="F:phosphopantetheine binding"/>
    <property type="evidence" value="ECO:0007669"/>
    <property type="project" value="InterPro"/>
</dbReference>
<feature type="non-terminal residue" evidence="6">
    <location>
        <position position="1"/>
    </location>
</feature>
<dbReference type="Gene3D" id="2.30.38.10">
    <property type="entry name" value="Luciferase, Domain 3"/>
    <property type="match status" value="1"/>
</dbReference>
<gene>
    <name evidence="6" type="ORF">SAMN05444920_1691</name>
</gene>
<dbReference type="GO" id="GO:0005829">
    <property type="term" value="C:cytosol"/>
    <property type="evidence" value="ECO:0007669"/>
    <property type="project" value="TreeGrafter"/>
</dbReference>
<dbReference type="InterPro" id="IPR025110">
    <property type="entry name" value="AMP-bd_C"/>
</dbReference>
<dbReference type="Pfam" id="PF00668">
    <property type="entry name" value="Condensation"/>
    <property type="match status" value="1"/>
</dbReference>
<evidence type="ECO:0000313" key="7">
    <source>
        <dbReference type="Proteomes" id="UP000236732"/>
    </source>
</evidence>
<evidence type="ECO:0000256" key="4">
    <source>
        <dbReference type="ARBA" id="ARBA00022553"/>
    </source>
</evidence>
<comment type="similarity">
    <text evidence="2">Belongs to the ATP-dependent AMP-binding enzyme family.</text>
</comment>
<dbReference type="InterPro" id="IPR001242">
    <property type="entry name" value="Condensation_dom"/>
</dbReference>
<dbReference type="FunFam" id="1.10.1200.10:FF:000005">
    <property type="entry name" value="Nonribosomal peptide synthetase 1"/>
    <property type="match status" value="1"/>
</dbReference>
<dbReference type="SUPFAM" id="SSF47336">
    <property type="entry name" value="ACP-like"/>
    <property type="match status" value="1"/>
</dbReference>
<evidence type="ECO:0000259" key="5">
    <source>
        <dbReference type="PROSITE" id="PS50075"/>
    </source>
</evidence>
<dbReference type="EMBL" id="FNVT01000069">
    <property type="protein sequence ID" value="SEH04142.1"/>
    <property type="molecule type" value="Genomic_DNA"/>
</dbReference>
<dbReference type="Gene3D" id="1.10.1200.10">
    <property type="entry name" value="ACP-like"/>
    <property type="match status" value="1"/>
</dbReference>
<dbReference type="PROSITE" id="PS50075">
    <property type="entry name" value="CARRIER"/>
    <property type="match status" value="1"/>
</dbReference>
<evidence type="ECO:0000256" key="2">
    <source>
        <dbReference type="ARBA" id="ARBA00006432"/>
    </source>
</evidence>
<accession>A0A1H6F248</accession>
<comment type="cofactor">
    <cofactor evidence="1">
        <name>pantetheine 4'-phosphate</name>
        <dbReference type="ChEBI" id="CHEBI:47942"/>
    </cofactor>
</comment>
<dbReference type="SUPFAM" id="SSF52777">
    <property type="entry name" value="CoA-dependent acyltransferases"/>
    <property type="match status" value="2"/>
</dbReference>
<feature type="domain" description="Carrier" evidence="5">
    <location>
        <begin position="158"/>
        <end position="233"/>
    </location>
</feature>
<dbReference type="InterPro" id="IPR023213">
    <property type="entry name" value="CAT-like_dom_sf"/>
</dbReference>
<organism evidence="6 7">
    <name type="scientific">Nonomuraea solani</name>
    <dbReference type="NCBI Taxonomy" id="1144553"/>
    <lineage>
        <taxon>Bacteria</taxon>
        <taxon>Bacillati</taxon>
        <taxon>Actinomycetota</taxon>
        <taxon>Actinomycetes</taxon>
        <taxon>Streptosporangiales</taxon>
        <taxon>Streptosporangiaceae</taxon>
        <taxon>Nonomuraea</taxon>
    </lineage>
</organism>
<dbReference type="GO" id="GO:0044550">
    <property type="term" value="P:secondary metabolite biosynthetic process"/>
    <property type="evidence" value="ECO:0007669"/>
    <property type="project" value="TreeGrafter"/>
</dbReference>
<dbReference type="InterPro" id="IPR036736">
    <property type="entry name" value="ACP-like_sf"/>
</dbReference>
<keyword evidence="7" id="KW-1185">Reference proteome</keyword>
<evidence type="ECO:0000256" key="3">
    <source>
        <dbReference type="ARBA" id="ARBA00022450"/>
    </source>
</evidence>
<protein>
    <submittedName>
        <fullName evidence="6">AMP-binding enzyme C-terminal domain-containing protein</fullName>
    </submittedName>
</protein>
<dbReference type="InterPro" id="IPR020806">
    <property type="entry name" value="PKS_PP-bd"/>
</dbReference>
<keyword evidence="4" id="KW-0597">Phosphoprotein</keyword>
<keyword evidence="3" id="KW-0596">Phosphopantetheine</keyword>
<dbReference type="Pfam" id="PF00550">
    <property type="entry name" value="PP-binding"/>
    <property type="match status" value="1"/>
</dbReference>
<dbReference type="Proteomes" id="UP000236732">
    <property type="component" value="Unassembled WGS sequence"/>
</dbReference>
<evidence type="ECO:0000256" key="1">
    <source>
        <dbReference type="ARBA" id="ARBA00001957"/>
    </source>
</evidence>
<dbReference type="Pfam" id="PF13193">
    <property type="entry name" value="AMP-binding_C"/>
    <property type="match status" value="1"/>
</dbReference>
<proteinExistence type="inferred from homology"/>
<dbReference type="SMART" id="SM00823">
    <property type="entry name" value="PKS_PP"/>
    <property type="match status" value="1"/>
</dbReference>
<dbReference type="GO" id="GO:0003824">
    <property type="term" value="F:catalytic activity"/>
    <property type="evidence" value="ECO:0007669"/>
    <property type="project" value="InterPro"/>
</dbReference>
<feature type="non-terminal residue" evidence="6">
    <location>
        <position position="671"/>
    </location>
</feature>
<dbReference type="PANTHER" id="PTHR45527:SF1">
    <property type="entry name" value="FATTY ACID SYNTHASE"/>
    <property type="match status" value="1"/>
</dbReference>
<sequence length="671" mass="72601">GAGVGRGYLGDPVRTAMAFVPDPFSGVSGARLYRTGDVVRYLPDGRLEFLGRRDHQVKVRGQRIELGEIEAALRALDGVADAVVTAVTDHLGQTRLAGYVAGSVDAGQVRAQVARTLPDAMVPSAIVVLETLPLTPNGKVDRAGLPAPEFADRSEYVAPATVEERRLASIYADVLGVDRVSALDDFFQLGGHSLLATQLMARVREQLGVEVPLRSLFEHPVLRDLAAVVVERGVISDGVPLVAVERGGPIEVSFAQQRLWFLQRLEPDGVAYNVPAAVRLRGQVDVDRLRAALMAVGRRHEALRTVFAEVDGRPVQVIGDVPLIDFAEVDLRRAADIAGAADRVAVELAARPFDLERGPLVRWVLARADEREFVLALSMHHIVSDGWSVGVLLEEVQAAYAGVELPELPVQYADFAVWQRQWLASGVLERQLAFWRGALAGAAPVLELPADFPRPAVPSYRGAHLHARIDAATVTGLLGVGGERGATLFMVLQAVYAALLARRAGQDEVVVGVPVANRSRSELEGLIGFFANTLPLRTRVRAGESFEELLGRVRDGALDAFAHQDVPFERLVEELAPDRDLARNPIFQAMFVLQNAPRTGIDMDGVDLAQLTVEDGSAKFDLMMLVNETGETLDVALEYATDLFTEETGRAILDAFVRACQVLAERGVGVP</sequence>
<name>A0A1H6F248_9ACTN</name>
<dbReference type="CDD" id="cd19531">
    <property type="entry name" value="LCL_NRPS-like"/>
    <property type="match status" value="1"/>
</dbReference>
<dbReference type="PANTHER" id="PTHR45527">
    <property type="entry name" value="NONRIBOSOMAL PEPTIDE SYNTHETASE"/>
    <property type="match status" value="1"/>
</dbReference>
<dbReference type="Gene3D" id="3.30.300.30">
    <property type="match status" value="1"/>
</dbReference>